<dbReference type="KEGG" id="kdj:28969437"/>
<evidence type="ECO:0000313" key="2">
    <source>
        <dbReference type="EMBL" id="OBR83459.1"/>
    </source>
</evidence>
<dbReference type="PANTHER" id="PTHR16537">
    <property type="entry name" value="SJOEGREN SYNDROME/SCLERODERMA AUTOANTIGEN 1"/>
    <property type="match status" value="1"/>
</dbReference>
<reference evidence="2" key="1">
    <citation type="submission" date="2013-07" db="EMBL/GenBank/DDBJ databases">
        <title>The Genome Sequence of Cryptococcus dejecticola CBS10117.</title>
        <authorList>
            <consortium name="The Broad Institute Genome Sequencing Platform"/>
            <person name="Cuomo C."/>
            <person name="Litvintseva A."/>
            <person name="Chen Y."/>
            <person name="Heitman J."/>
            <person name="Sun S."/>
            <person name="Springer D."/>
            <person name="Dromer F."/>
            <person name="Young S.K."/>
            <person name="Zeng Q."/>
            <person name="Gargeya S."/>
            <person name="Fitzgerald M."/>
            <person name="Abouelleil A."/>
            <person name="Alvarado L."/>
            <person name="Berlin A.M."/>
            <person name="Chapman S.B."/>
            <person name="Dewar J."/>
            <person name="Goldberg J."/>
            <person name="Griggs A."/>
            <person name="Gujja S."/>
            <person name="Hansen M."/>
            <person name="Howarth C."/>
            <person name="Imamovic A."/>
            <person name="Larimer J."/>
            <person name="McCowan C."/>
            <person name="Murphy C."/>
            <person name="Pearson M."/>
            <person name="Priest M."/>
            <person name="Roberts A."/>
            <person name="Saif S."/>
            <person name="Shea T."/>
            <person name="Sykes S."/>
            <person name="Wortman J."/>
            <person name="Nusbaum C."/>
            <person name="Birren B."/>
        </authorList>
    </citation>
    <scope>NUCLEOTIDE SEQUENCE [LARGE SCALE GENOMIC DNA]</scope>
    <source>
        <strain evidence="2">CBS 10117</strain>
    </source>
</reference>
<feature type="region of interest" description="Disordered" evidence="1">
    <location>
        <begin position="187"/>
        <end position="320"/>
    </location>
</feature>
<feature type="compositionally biased region" description="Low complexity" evidence="1">
    <location>
        <begin position="344"/>
        <end position="365"/>
    </location>
</feature>
<feature type="region of interest" description="Disordered" evidence="1">
    <location>
        <begin position="333"/>
        <end position="385"/>
    </location>
</feature>
<dbReference type="GeneID" id="28969437"/>
<gene>
    <name evidence="2" type="ORF">I303_05738</name>
    <name evidence="3" type="ORF">I303_105717</name>
</gene>
<sequence length="418" mass="45190">MPVRVMSQLETTSAILGEYMLKGWTLTDLHCDTCRSTPLMREPAAAAQRESRERIQFCALCDGRPEGRVGGPSSTRAHSSSHSRLPDTAVATSSSVLVSAGQDQDEHTVGEGPSQADEAASSISDLLLKGYSLLGDNCPNPGCKGIPLVGYPKKSDGSKDSRKMCVSCGSRWIDEAAIEKEGMKIFSTSEPSTSASISASSRREPAEMESPRSKARRELYGLDTSGGNHIELQRSDVRDKDKDKGKGRKKVMESDEFEKHAQQSVKRLQLQRTQAQGDDVTMEDADSDAGVDEGLHAHPQSQSTDVQASTMSSHPMKTMPMPNPLPRPINNPIPPSAESALGKALTSTSEALSSTLQNLSTSLESHTSRPPSNFQRRGIEDDGNGNGKWFVDLKLHTEAIKDVLAVLGQVERAKRVGY</sequence>
<feature type="region of interest" description="Disordered" evidence="1">
    <location>
        <begin position="68"/>
        <end position="120"/>
    </location>
</feature>
<dbReference type="OrthoDB" id="28939at2759"/>
<proteinExistence type="predicted"/>
<dbReference type="EMBL" id="CP144536">
    <property type="protein sequence ID" value="WWC63117.1"/>
    <property type="molecule type" value="Genomic_DNA"/>
</dbReference>
<reference evidence="3" key="2">
    <citation type="submission" date="2013-07" db="EMBL/GenBank/DDBJ databases">
        <authorList>
            <consortium name="The Broad Institute Genome Sequencing Platform"/>
            <person name="Cuomo C."/>
            <person name="Litvintseva A."/>
            <person name="Chen Y."/>
            <person name="Heitman J."/>
            <person name="Sun S."/>
            <person name="Springer D."/>
            <person name="Dromer F."/>
            <person name="Young S.K."/>
            <person name="Zeng Q."/>
            <person name="Gargeya S."/>
            <person name="Fitzgerald M."/>
            <person name="Abouelleil A."/>
            <person name="Alvarado L."/>
            <person name="Berlin A.M."/>
            <person name="Chapman S.B."/>
            <person name="Dewar J."/>
            <person name="Goldberg J."/>
            <person name="Griggs A."/>
            <person name="Gujja S."/>
            <person name="Hansen M."/>
            <person name="Howarth C."/>
            <person name="Imamovic A."/>
            <person name="Larimer J."/>
            <person name="McCowan C."/>
            <person name="Murphy C."/>
            <person name="Pearson M."/>
            <person name="Priest M."/>
            <person name="Roberts A."/>
            <person name="Saif S."/>
            <person name="Shea T."/>
            <person name="Sykes S."/>
            <person name="Wortman J."/>
            <person name="Nusbaum C."/>
            <person name="Birren B."/>
        </authorList>
    </citation>
    <scope>NUCLEOTIDE SEQUENCE</scope>
    <source>
        <strain evidence="3">CBS 10117</strain>
    </source>
</reference>
<keyword evidence="4" id="KW-1185">Reference proteome</keyword>
<name>A0A1A6A075_9TREE</name>
<evidence type="ECO:0000256" key="1">
    <source>
        <dbReference type="SAM" id="MobiDB-lite"/>
    </source>
</evidence>
<dbReference type="AlphaFoldDB" id="A0A1A6A075"/>
<dbReference type="InterPro" id="IPR009563">
    <property type="entry name" value="SSSCA1"/>
</dbReference>
<evidence type="ECO:0000313" key="4">
    <source>
        <dbReference type="Proteomes" id="UP000078595"/>
    </source>
</evidence>
<dbReference type="RefSeq" id="XP_018261301.1">
    <property type="nucleotide sequence ID" value="XM_018409029.1"/>
</dbReference>
<reference evidence="3" key="3">
    <citation type="submission" date="2024-02" db="EMBL/GenBank/DDBJ databases">
        <title>Comparative genomics of Cryptococcus and Kwoniella reveals pathogenesis evolution and contrasting modes of karyotype evolution via chromosome fusion or intercentromeric recombination.</title>
        <authorList>
            <person name="Coelho M.A."/>
            <person name="David-Palma M."/>
            <person name="Shea T."/>
            <person name="Bowers K."/>
            <person name="McGinley-Smith S."/>
            <person name="Mohammad A.W."/>
            <person name="Gnirke A."/>
            <person name="Yurkov A.M."/>
            <person name="Nowrousian M."/>
            <person name="Sun S."/>
            <person name="Cuomo C.A."/>
            <person name="Heitman J."/>
        </authorList>
    </citation>
    <scope>NUCLEOTIDE SEQUENCE</scope>
    <source>
        <strain evidence="3">CBS 10117</strain>
    </source>
</reference>
<feature type="compositionally biased region" description="Basic and acidic residues" evidence="1">
    <location>
        <begin position="231"/>
        <end position="261"/>
    </location>
</feature>
<feature type="compositionally biased region" description="Basic and acidic residues" evidence="1">
    <location>
        <begin position="201"/>
        <end position="220"/>
    </location>
</feature>
<dbReference type="VEuPathDB" id="FungiDB:I303_05738"/>
<dbReference type="Proteomes" id="UP000078595">
    <property type="component" value="Chromosome 7"/>
</dbReference>
<feature type="compositionally biased region" description="Polar residues" evidence="1">
    <location>
        <begin position="299"/>
        <end position="315"/>
    </location>
</feature>
<feature type="compositionally biased region" description="Polar residues" evidence="1">
    <location>
        <begin position="262"/>
        <end position="276"/>
    </location>
</feature>
<dbReference type="Pfam" id="PF06677">
    <property type="entry name" value="Auto_anti-p27"/>
    <property type="match status" value="2"/>
</dbReference>
<feature type="compositionally biased region" description="Acidic residues" evidence="1">
    <location>
        <begin position="280"/>
        <end position="291"/>
    </location>
</feature>
<feature type="compositionally biased region" description="Low complexity" evidence="1">
    <location>
        <begin position="73"/>
        <end position="100"/>
    </location>
</feature>
<dbReference type="STRING" id="1296121.A0A1A6A075"/>
<protein>
    <submittedName>
        <fullName evidence="2">Uncharacterized protein</fullName>
    </submittedName>
</protein>
<accession>A0A1A6A075</accession>
<dbReference type="InterPro" id="IPR051888">
    <property type="entry name" value="UPF0148_domain"/>
</dbReference>
<organism evidence="2">
    <name type="scientific">Kwoniella dejecticola CBS 10117</name>
    <dbReference type="NCBI Taxonomy" id="1296121"/>
    <lineage>
        <taxon>Eukaryota</taxon>
        <taxon>Fungi</taxon>
        <taxon>Dikarya</taxon>
        <taxon>Basidiomycota</taxon>
        <taxon>Agaricomycotina</taxon>
        <taxon>Tremellomycetes</taxon>
        <taxon>Tremellales</taxon>
        <taxon>Cryptococcaceae</taxon>
        <taxon>Kwoniella</taxon>
    </lineage>
</organism>
<evidence type="ECO:0000313" key="3">
    <source>
        <dbReference type="EMBL" id="WWC63117.1"/>
    </source>
</evidence>
<dbReference type="PANTHER" id="PTHR16537:SF1">
    <property type="entry name" value="PROTEIN ZNRD2"/>
    <property type="match status" value="1"/>
</dbReference>
<dbReference type="EMBL" id="KI894033">
    <property type="protein sequence ID" value="OBR83459.1"/>
    <property type="molecule type" value="Genomic_DNA"/>
</dbReference>
<feature type="compositionally biased region" description="Low complexity" evidence="1">
    <location>
        <begin position="187"/>
        <end position="200"/>
    </location>
</feature>